<feature type="non-terminal residue" evidence="2">
    <location>
        <position position="1"/>
    </location>
</feature>
<dbReference type="PANTHER" id="PTHR23051">
    <property type="entry name" value="SOLUTE CARRIER FAMILY 35, MEMBER F5"/>
    <property type="match status" value="1"/>
</dbReference>
<feature type="transmembrane region" description="Helical" evidence="1">
    <location>
        <begin position="98"/>
        <end position="118"/>
    </location>
</feature>
<keyword evidence="1" id="KW-0812">Transmembrane</keyword>
<accession>A0A6A4LTN9</accession>
<feature type="transmembrane region" description="Helical" evidence="1">
    <location>
        <begin position="71"/>
        <end position="92"/>
    </location>
</feature>
<protein>
    <recommendedName>
        <fullName evidence="4">EamA domain-containing protein</fullName>
    </recommendedName>
</protein>
<dbReference type="PANTHER" id="PTHR23051:SF12">
    <property type="entry name" value="OS04G0645600 PROTEIN"/>
    <property type="match status" value="1"/>
</dbReference>
<organism evidence="2 3">
    <name type="scientific">Rhododendron williamsianum</name>
    <dbReference type="NCBI Taxonomy" id="262921"/>
    <lineage>
        <taxon>Eukaryota</taxon>
        <taxon>Viridiplantae</taxon>
        <taxon>Streptophyta</taxon>
        <taxon>Embryophyta</taxon>
        <taxon>Tracheophyta</taxon>
        <taxon>Spermatophyta</taxon>
        <taxon>Magnoliopsida</taxon>
        <taxon>eudicotyledons</taxon>
        <taxon>Gunneridae</taxon>
        <taxon>Pentapetalae</taxon>
        <taxon>asterids</taxon>
        <taxon>Ericales</taxon>
        <taxon>Ericaceae</taxon>
        <taxon>Ericoideae</taxon>
        <taxon>Rhodoreae</taxon>
        <taxon>Rhododendron</taxon>
    </lineage>
</organism>
<sequence>MDRFNDYHFHNNLAVLLKKFTGDEGERVDMQKLYGYIGLFTLVALWWLIWPLTSIGIEPKFVIPHSAKMEGVLFANCFVSNFLCDYLWALGVVWTTPLVSALGVSLTIPLAMVADMVVHGQHYSAVYIIGSILVNDMSYHLIVRFLMLSVCGLCNGRILKLVLPED</sequence>
<keyword evidence="1" id="KW-0472">Membrane</keyword>
<comment type="caution">
    <text evidence="2">The sequence shown here is derived from an EMBL/GenBank/DDBJ whole genome shotgun (WGS) entry which is preliminary data.</text>
</comment>
<dbReference type="GO" id="GO:0016020">
    <property type="term" value="C:membrane"/>
    <property type="evidence" value="ECO:0007669"/>
    <property type="project" value="TreeGrafter"/>
</dbReference>
<proteinExistence type="predicted"/>
<name>A0A6A4LTN9_9ERIC</name>
<evidence type="ECO:0000313" key="2">
    <source>
        <dbReference type="EMBL" id="KAE9464386.1"/>
    </source>
</evidence>
<evidence type="ECO:0008006" key="4">
    <source>
        <dbReference type="Google" id="ProtNLM"/>
    </source>
</evidence>
<evidence type="ECO:0000256" key="1">
    <source>
        <dbReference type="SAM" id="Phobius"/>
    </source>
</evidence>
<feature type="transmembrane region" description="Helical" evidence="1">
    <location>
        <begin position="33"/>
        <end position="50"/>
    </location>
</feature>
<dbReference type="OrthoDB" id="1436450at2759"/>
<dbReference type="AlphaFoldDB" id="A0A6A4LTN9"/>
<gene>
    <name evidence="2" type="ORF">C3L33_03725</name>
</gene>
<keyword evidence="3" id="KW-1185">Reference proteome</keyword>
<dbReference type="EMBL" id="QEFC01000335">
    <property type="protein sequence ID" value="KAE9464386.1"/>
    <property type="molecule type" value="Genomic_DNA"/>
</dbReference>
<evidence type="ECO:0000313" key="3">
    <source>
        <dbReference type="Proteomes" id="UP000428333"/>
    </source>
</evidence>
<reference evidence="2 3" key="1">
    <citation type="journal article" date="2019" name="Genome Biol. Evol.">
        <title>The Rhododendron genome and chromosomal organization provide insight into shared whole-genome duplications across the heath family (Ericaceae).</title>
        <authorList>
            <person name="Soza V.L."/>
            <person name="Lindsley D."/>
            <person name="Waalkes A."/>
            <person name="Ramage E."/>
            <person name="Patwardhan R.P."/>
            <person name="Burton J.N."/>
            <person name="Adey A."/>
            <person name="Kumar A."/>
            <person name="Qiu R."/>
            <person name="Shendure J."/>
            <person name="Hall B."/>
        </authorList>
    </citation>
    <scope>NUCLEOTIDE SEQUENCE [LARGE SCALE GENOMIC DNA]</scope>
    <source>
        <strain evidence="2">RSF 1966-606</strain>
    </source>
</reference>
<dbReference type="Proteomes" id="UP000428333">
    <property type="component" value="Linkage Group LG02"/>
</dbReference>
<keyword evidence="1" id="KW-1133">Transmembrane helix</keyword>
<feature type="transmembrane region" description="Helical" evidence="1">
    <location>
        <begin position="139"/>
        <end position="159"/>
    </location>
</feature>